<dbReference type="GO" id="GO:0006269">
    <property type="term" value="P:DNA replication, synthesis of primer"/>
    <property type="evidence" value="ECO:0007669"/>
    <property type="project" value="UniProtKB-KW"/>
</dbReference>
<comment type="subunit">
    <text evidence="12">Component of the replication restart primosome.</text>
</comment>
<dbReference type="Pfam" id="PF17764">
    <property type="entry name" value="PriA_3primeBD"/>
    <property type="match status" value="1"/>
</dbReference>
<proteinExistence type="inferred from homology"/>
<name>A0A829Y700_9GAMM</name>
<organism evidence="15 16">
    <name type="scientific">Steroidobacter agaridevorans</name>
    <dbReference type="NCBI Taxonomy" id="2695856"/>
    <lineage>
        <taxon>Bacteria</taxon>
        <taxon>Pseudomonadati</taxon>
        <taxon>Pseudomonadota</taxon>
        <taxon>Gammaproteobacteria</taxon>
        <taxon>Steroidobacterales</taxon>
        <taxon>Steroidobacteraceae</taxon>
        <taxon>Steroidobacter</taxon>
    </lineage>
</organism>
<feature type="binding site" evidence="12">
    <location>
        <position position="483"/>
    </location>
    <ligand>
        <name>Zn(2+)</name>
        <dbReference type="ChEBI" id="CHEBI:29105"/>
        <label>1</label>
    </ligand>
</feature>
<dbReference type="GO" id="GO:0043138">
    <property type="term" value="F:3'-5' DNA helicase activity"/>
    <property type="evidence" value="ECO:0007669"/>
    <property type="project" value="UniProtKB-EC"/>
</dbReference>
<dbReference type="Pfam" id="PF18074">
    <property type="entry name" value="PriA_C"/>
    <property type="match status" value="1"/>
</dbReference>
<dbReference type="InterPro" id="IPR014001">
    <property type="entry name" value="Helicase_ATP-bd"/>
</dbReference>
<keyword evidence="9 12" id="KW-0238">DNA-binding</keyword>
<dbReference type="HAMAP" id="MF_00983">
    <property type="entry name" value="PriA"/>
    <property type="match status" value="1"/>
</dbReference>
<dbReference type="Proteomes" id="UP000445000">
    <property type="component" value="Unassembled WGS sequence"/>
</dbReference>
<feature type="domain" description="Helicase ATP-binding" evidence="13">
    <location>
        <begin position="215"/>
        <end position="381"/>
    </location>
</feature>
<keyword evidence="2 12" id="KW-0235">DNA replication</keyword>
<comment type="cofactor">
    <cofactor evidence="12">
        <name>Zn(2+)</name>
        <dbReference type="ChEBI" id="CHEBI:29105"/>
    </cofactor>
    <text evidence="12">Binds 2 zinc ions per subunit.</text>
</comment>
<dbReference type="InterPro" id="IPR040498">
    <property type="entry name" value="PriA_CRR"/>
</dbReference>
<feature type="binding site" evidence="12">
    <location>
        <position position="470"/>
    </location>
    <ligand>
        <name>Zn(2+)</name>
        <dbReference type="ChEBI" id="CHEBI:29105"/>
        <label>2</label>
    </ligand>
</feature>
<dbReference type="GO" id="GO:0016787">
    <property type="term" value="F:hydrolase activity"/>
    <property type="evidence" value="ECO:0007669"/>
    <property type="project" value="UniProtKB-KW"/>
</dbReference>
<evidence type="ECO:0000256" key="11">
    <source>
        <dbReference type="ARBA" id="ARBA00048988"/>
    </source>
</evidence>
<dbReference type="Pfam" id="PF00270">
    <property type="entry name" value="DEAD"/>
    <property type="match status" value="1"/>
</dbReference>
<dbReference type="InterPro" id="IPR011545">
    <property type="entry name" value="DEAD/DEAH_box_helicase_dom"/>
</dbReference>
<evidence type="ECO:0000256" key="9">
    <source>
        <dbReference type="ARBA" id="ARBA00023125"/>
    </source>
</evidence>
<dbReference type="CDD" id="cd17929">
    <property type="entry name" value="DEXHc_priA"/>
    <property type="match status" value="1"/>
</dbReference>
<dbReference type="GO" id="GO:0005524">
    <property type="term" value="F:ATP binding"/>
    <property type="evidence" value="ECO:0007669"/>
    <property type="project" value="UniProtKB-UniRule"/>
</dbReference>
<keyword evidence="6 12" id="KW-0347">Helicase</keyword>
<dbReference type="AlphaFoldDB" id="A0A829Y700"/>
<dbReference type="GO" id="GO:1990077">
    <property type="term" value="C:primosome complex"/>
    <property type="evidence" value="ECO:0007669"/>
    <property type="project" value="UniProtKB-UniRule"/>
</dbReference>
<feature type="binding site" evidence="12">
    <location>
        <position position="480"/>
    </location>
    <ligand>
        <name>Zn(2+)</name>
        <dbReference type="ChEBI" id="CHEBI:29105"/>
        <label>1</label>
    </ligand>
</feature>
<dbReference type="GO" id="GO:0006302">
    <property type="term" value="P:double-strand break repair"/>
    <property type="evidence" value="ECO:0007669"/>
    <property type="project" value="InterPro"/>
</dbReference>
<dbReference type="NCBIfam" id="NF004065">
    <property type="entry name" value="PRK05580.1-1"/>
    <property type="match status" value="1"/>
</dbReference>
<evidence type="ECO:0000256" key="5">
    <source>
        <dbReference type="ARBA" id="ARBA00022801"/>
    </source>
</evidence>
<feature type="binding site" evidence="12">
    <location>
        <position position="467"/>
    </location>
    <ligand>
        <name>Zn(2+)</name>
        <dbReference type="ChEBI" id="CHEBI:29105"/>
        <label>2</label>
    </ligand>
</feature>
<evidence type="ECO:0000256" key="7">
    <source>
        <dbReference type="ARBA" id="ARBA00022833"/>
    </source>
</evidence>
<dbReference type="InterPro" id="IPR001650">
    <property type="entry name" value="Helicase_C-like"/>
</dbReference>
<keyword evidence="3 12" id="KW-0479">Metal-binding</keyword>
<dbReference type="Pfam" id="PF00271">
    <property type="entry name" value="Helicase_C"/>
    <property type="match status" value="1"/>
</dbReference>
<feature type="domain" description="Helicase C-terminal" evidence="14">
    <location>
        <begin position="462"/>
        <end position="631"/>
    </location>
</feature>
<dbReference type="PROSITE" id="PS51194">
    <property type="entry name" value="HELICASE_CTER"/>
    <property type="match status" value="1"/>
</dbReference>
<dbReference type="InterPro" id="IPR041236">
    <property type="entry name" value="PriA_C"/>
</dbReference>
<keyword evidence="8 12" id="KW-0067">ATP-binding</keyword>
<dbReference type="PROSITE" id="PS51192">
    <property type="entry name" value="HELICASE_ATP_BIND_1"/>
    <property type="match status" value="1"/>
</dbReference>
<dbReference type="GO" id="GO:0006270">
    <property type="term" value="P:DNA replication initiation"/>
    <property type="evidence" value="ECO:0007669"/>
    <property type="project" value="TreeGrafter"/>
</dbReference>
<dbReference type="SMART" id="SM00487">
    <property type="entry name" value="DEXDc"/>
    <property type="match status" value="1"/>
</dbReference>
<evidence type="ECO:0000259" key="14">
    <source>
        <dbReference type="PROSITE" id="PS51194"/>
    </source>
</evidence>
<evidence type="ECO:0000256" key="4">
    <source>
        <dbReference type="ARBA" id="ARBA00022741"/>
    </source>
</evidence>
<comment type="catalytic activity">
    <reaction evidence="11 12">
        <text>ATP + H2O = ADP + phosphate + H(+)</text>
        <dbReference type="Rhea" id="RHEA:13065"/>
        <dbReference type="ChEBI" id="CHEBI:15377"/>
        <dbReference type="ChEBI" id="CHEBI:15378"/>
        <dbReference type="ChEBI" id="CHEBI:30616"/>
        <dbReference type="ChEBI" id="CHEBI:43474"/>
        <dbReference type="ChEBI" id="CHEBI:456216"/>
        <dbReference type="EC" id="5.6.2.4"/>
    </reaction>
</comment>
<comment type="catalytic activity">
    <reaction evidence="12">
        <text>Couples ATP hydrolysis with the unwinding of duplex DNA by translocating in the 3'-5' direction.</text>
        <dbReference type="EC" id="5.6.2.4"/>
    </reaction>
</comment>
<dbReference type="InterPro" id="IPR042115">
    <property type="entry name" value="PriA_3primeBD_sf"/>
</dbReference>
<feature type="binding site" evidence="12">
    <location>
        <position position="452"/>
    </location>
    <ligand>
        <name>Zn(2+)</name>
        <dbReference type="ChEBI" id="CHEBI:29105"/>
        <label>2</label>
    </ligand>
</feature>
<evidence type="ECO:0000313" key="16">
    <source>
        <dbReference type="Proteomes" id="UP000445000"/>
    </source>
</evidence>
<dbReference type="GO" id="GO:0006310">
    <property type="term" value="P:DNA recombination"/>
    <property type="evidence" value="ECO:0007669"/>
    <property type="project" value="InterPro"/>
</dbReference>
<gene>
    <name evidence="12 15" type="primary">priA</name>
    <name evidence="15" type="ORF">GCM10011487_06980</name>
</gene>
<evidence type="ECO:0000256" key="1">
    <source>
        <dbReference type="ARBA" id="ARBA00022515"/>
    </source>
</evidence>
<evidence type="ECO:0000256" key="6">
    <source>
        <dbReference type="ARBA" id="ARBA00022806"/>
    </source>
</evidence>
<evidence type="ECO:0000256" key="8">
    <source>
        <dbReference type="ARBA" id="ARBA00022840"/>
    </source>
</evidence>
<accession>A0A829Y700</accession>
<dbReference type="GO" id="GO:0003677">
    <property type="term" value="F:DNA binding"/>
    <property type="evidence" value="ECO:0007669"/>
    <property type="project" value="UniProtKB-UniRule"/>
</dbReference>
<protein>
    <recommendedName>
        <fullName evidence="12">Replication restart protein PriA</fullName>
    </recommendedName>
    <alternativeName>
        <fullName evidence="12">ATP-dependent DNA helicase PriA</fullName>
        <ecNumber evidence="12">5.6.2.4</ecNumber>
    </alternativeName>
    <alternativeName>
        <fullName evidence="12">DNA 3'-5' helicase PriA</fullName>
    </alternativeName>
</protein>
<keyword evidence="7 12" id="KW-0862">Zinc</keyword>
<keyword evidence="16" id="KW-1185">Reference proteome</keyword>
<evidence type="ECO:0000256" key="3">
    <source>
        <dbReference type="ARBA" id="ARBA00022723"/>
    </source>
</evidence>
<dbReference type="EMBL" id="BLJN01000001">
    <property type="protein sequence ID" value="GFE78698.1"/>
    <property type="molecule type" value="Genomic_DNA"/>
</dbReference>
<feature type="binding site" evidence="12">
    <location>
        <position position="443"/>
    </location>
    <ligand>
        <name>Zn(2+)</name>
        <dbReference type="ChEBI" id="CHEBI:29105"/>
        <label>1</label>
    </ligand>
</feature>
<comment type="function">
    <text evidence="12">Initiates the restart of stalled replication forks, which reloads the replicative helicase on sites other than the origin of replication. Recognizes and binds to abandoned replication forks and remodels them to uncover a helicase loading site. Promotes assembly of the primosome at these replication forks.</text>
</comment>
<keyword evidence="10 12" id="KW-0413">Isomerase</keyword>
<comment type="caution">
    <text evidence="15">The sequence shown here is derived from an EMBL/GenBank/DDBJ whole genome shotgun (WGS) entry which is preliminary data.</text>
</comment>
<dbReference type="SUPFAM" id="SSF52540">
    <property type="entry name" value="P-loop containing nucleoside triphosphate hydrolases"/>
    <property type="match status" value="2"/>
</dbReference>
<evidence type="ECO:0000256" key="10">
    <source>
        <dbReference type="ARBA" id="ARBA00023235"/>
    </source>
</evidence>
<comment type="similarity">
    <text evidence="12">Belongs to the helicase family. PriA subfamily.</text>
</comment>
<keyword evidence="4 12" id="KW-0547">Nucleotide-binding</keyword>
<dbReference type="SMART" id="SM00490">
    <property type="entry name" value="HELICc"/>
    <property type="match status" value="1"/>
</dbReference>
<dbReference type="PANTHER" id="PTHR30580:SF0">
    <property type="entry name" value="PRIMOSOMAL PROTEIN N"/>
    <property type="match status" value="1"/>
</dbReference>
<dbReference type="FunFam" id="3.40.1440.60:FF:000001">
    <property type="entry name" value="Primosomal protein N"/>
    <property type="match status" value="1"/>
</dbReference>
<dbReference type="FunFam" id="3.40.50.300:FF:000489">
    <property type="entry name" value="Primosome assembly protein PriA"/>
    <property type="match status" value="1"/>
</dbReference>
<dbReference type="PANTHER" id="PTHR30580">
    <property type="entry name" value="PRIMOSOMAL PROTEIN N"/>
    <property type="match status" value="1"/>
</dbReference>
<dbReference type="GO" id="GO:0008270">
    <property type="term" value="F:zinc ion binding"/>
    <property type="evidence" value="ECO:0007669"/>
    <property type="project" value="UniProtKB-UniRule"/>
</dbReference>
<evidence type="ECO:0000256" key="2">
    <source>
        <dbReference type="ARBA" id="ARBA00022705"/>
    </source>
</evidence>
<dbReference type="Gene3D" id="3.40.1440.60">
    <property type="entry name" value="PriA, 3(prime) DNA-binding domain"/>
    <property type="match status" value="1"/>
</dbReference>
<keyword evidence="5 12" id="KW-0378">Hydrolase</keyword>
<dbReference type="NCBIfam" id="NF004067">
    <property type="entry name" value="PRK05580.1-4"/>
    <property type="match status" value="1"/>
</dbReference>
<dbReference type="Gene3D" id="3.40.50.300">
    <property type="entry name" value="P-loop containing nucleotide triphosphate hydrolases"/>
    <property type="match status" value="2"/>
</dbReference>
<evidence type="ECO:0000259" key="13">
    <source>
        <dbReference type="PROSITE" id="PS51192"/>
    </source>
</evidence>
<sequence>MCIDRTPYLAVAIDTPLRQVFDYRAPEGAAVGAGFRVWVPFGRRRVVGVVVEGIDQTEVPANKLRAAFEAIDAEPTLDPGLLSLLTWAAEYYRHPVGEVLTSALPVLLRNGAPVREEKFLWRLTELGREKALATLPARSVRLRAIAQYLTKQEQAPASEILSATESPSSALRNLEARGFVEEFAREKTDIVPPVSIVRAGPPLNEAQTAAVERIRNTLDFFASHLLYGVTGSGKTEVYLHVIEAVLARGQQVLVLVPEIALTPQLISRFRARFDAPLAVLHSGLNDTERLAAWRDAREGTARIVIGTRSAIFTPLLHPGLIIIDEEHDASFKQQDGFRYSARDLSLVRAQRLGIPVVLGSATPSLETLARARKQPETLSLLSQRAGSARPPQLALVDLRKHGATQGIATPTVMTIRRHLDAGGQVMLFINRRGYAPVLFCPNCGWSAHCRRCDAHLTVHARGRDLICHHCGSQEPMPPGCSNCFADVKPVGQGTERIEEALQQLFPGAPMARIDRDSMRRKGELEETLARVNRGEIRILVGTQMLTKGHDFPQVTLVVVLNADQGLFSTDFRASERLAQTIVQVAGRAGRADRPGEVLIQTEYPEHPLLTLLLTGGYAAFADGALTEREQSGWPPFARIALLRAEATDQDAPLKFLQDAHDLAVDFPVRGVQLLGPAPAPMERRAGRFRAQLMIRAPSHSPLQKFLSGWLPILAMLPEARRVRWSIDVDAAELS</sequence>
<dbReference type="EC" id="5.6.2.4" evidence="12"/>
<dbReference type="InterPro" id="IPR041222">
    <property type="entry name" value="PriA_3primeBD"/>
</dbReference>
<dbReference type="InterPro" id="IPR005259">
    <property type="entry name" value="PriA"/>
</dbReference>
<evidence type="ECO:0000256" key="12">
    <source>
        <dbReference type="HAMAP-Rule" id="MF_00983"/>
    </source>
</evidence>
<dbReference type="NCBIfam" id="TIGR00595">
    <property type="entry name" value="priA"/>
    <property type="match status" value="1"/>
</dbReference>
<dbReference type="Pfam" id="PF18319">
    <property type="entry name" value="Zn_ribbon_PriA"/>
    <property type="match status" value="1"/>
</dbReference>
<dbReference type="CDD" id="cd18804">
    <property type="entry name" value="SF2_C_priA"/>
    <property type="match status" value="1"/>
</dbReference>
<feature type="binding site" evidence="12">
    <location>
        <position position="440"/>
    </location>
    <ligand>
        <name>Zn(2+)</name>
        <dbReference type="ChEBI" id="CHEBI:29105"/>
        <label>1</label>
    </ligand>
</feature>
<keyword evidence="1 12" id="KW-0639">Primosome</keyword>
<evidence type="ECO:0000313" key="15">
    <source>
        <dbReference type="EMBL" id="GFE78698.1"/>
    </source>
</evidence>
<feature type="binding site" evidence="12">
    <location>
        <position position="449"/>
    </location>
    <ligand>
        <name>Zn(2+)</name>
        <dbReference type="ChEBI" id="CHEBI:29105"/>
        <label>2</label>
    </ligand>
</feature>
<reference evidence="16" key="1">
    <citation type="submission" date="2020-01" db="EMBL/GenBank/DDBJ databases">
        <title>'Steroidobacter agaridevorans' sp. nov., agar-degrading bacteria isolated from rhizosphere soils.</title>
        <authorList>
            <person name="Ikenaga M."/>
            <person name="Kataoka M."/>
            <person name="Murouchi A."/>
            <person name="Katsuragi S."/>
            <person name="Sakai M."/>
        </authorList>
    </citation>
    <scope>NUCLEOTIDE SEQUENCE [LARGE SCALE GENOMIC DNA]</scope>
    <source>
        <strain evidence="16">YU21-B</strain>
    </source>
</reference>
<dbReference type="InterPro" id="IPR027417">
    <property type="entry name" value="P-loop_NTPase"/>
</dbReference>